<proteinExistence type="predicted"/>
<dbReference type="Proteomes" id="UP000651452">
    <property type="component" value="Unassembled WGS sequence"/>
</dbReference>
<reference evidence="2" key="2">
    <citation type="submission" date="2020-09" db="EMBL/GenBank/DDBJ databases">
        <title>Reference genome assembly for Australian Ascochyta lentis isolate Al4.</title>
        <authorList>
            <person name="Lee R.C."/>
            <person name="Farfan-Caceres L.M."/>
            <person name="Debler J.W."/>
            <person name="Williams A.H."/>
            <person name="Henares B.M."/>
        </authorList>
    </citation>
    <scope>NUCLEOTIDE SEQUENCE</scope>
    <source>
        <strain evidence="2">Al4</strain>
    </source>
</reference>
<feature type="region of interest" description="Disordered" evidence="1">
    <location>
        <begin position="1"/>
        <end position="32"/>
    </location>
</feature>
<accession>A0A8H7J0I6</accession>
<dbReference type="EMBL" id="RZGK01000011">
    <property type="protein sequence ID" value="KAF9695689.1"/>
    <property type="molecule type" value="Genomic_DNA"/>
</dbReference>
<evidence type="ECO:0000256" key="1">
    <source>
        <dbReference type="SAM" id="MobiDB-lite"/>
    </source>
</evidence>
<organism evidence="2 3">
    <name type="scientific">Ascochyta lentis</name>
    <dbReference type="NCBI Taxonomy" id="205686"/>
    <lineage>
        <taxon>Eukaryota</taxon>
        <taxon>Fungi</taxon>
        <taxon>Dikarya</taxon>
        <taxon>Ascomycota</taxon>
        <taxon>Pezizomycotina</taxon>
        <taxon>Dothideomycetes</taxon>
        <taxon>Pleosporomycetidae</taxon>
        <taxon>Pleosporales</taxon>
        <taxon>Pleosporineae</taxon>
        <taxon>Didymellaceae</taxon>
        <taxon>Ascochyta</taxon>
    </lineage>
</organism>
<evidence type="ECO:0000313" key="3">
    <source>
        <dbReference type="Proteomes" id="UP000651452"/>
    </source>
</evidence>
<protein>
    <submittedName>
        <fullName evidence="2">Uncharacterized protein</fullName>
    </submittedName>
</protein>
<evidence type="ECO:0000313" key="2">
    <source>
        <dbReference type="EMBL" id="KAF9695689.1"/>
    </source>
</evidence>
<keyword evidence="3" id="KW-1185">Reference proteome</keyword>
<sequence length="73" mass="8745">MKKKNKIPKRRMVQEAPSEEPPPPPEESPLPEFEDKLDLEEVEFAEPAPNNEEILREPWTSYVFFTFRPRYEI</sequence>
<feature type="compositionally biased region" description="Basic residues" evidence="1">
    <location>
        <begin position="1"/>
        <end position="11"/>
    </location>
</feature>
<gene>
    <name evidence="2" type="ORF">EKO04_006309</name>
</gene>
<comment type="caution">
    <text evidence="2">The sequence shown here is derived from an EMBL/GenBank/DDBJ whole genome shotgun (WGS) entry which is preliminary data.</text>
</comment>
<reference evidence="2" key="1">
    <citation type="submission" date="2018-12" db="EMBL/GenBank/DDBJ databases">
        <authorList>
            <person name="Syme R.A."/>
            <person name="Farfan-Caceres L."/>
            <person name="Lichtenzveig J."/>
        </authorList>
    </citation>
    <scope>NUCLEOTIDE SEQUENCE</scope>
    <source>
        <strain evidence="2">Al4</strain>
    </source>
</reference>
<dbReference type="AlphaFoldDB" id="A0A8H7J0I6"/>
<feature type="compositionally biased region" description="Pro residues" evidence="1">
    <location>
        <begin position="19"/>
        <end position="28"/>
    </location>
</feature>
<name>A0A8H7J0I6_9PLEO</name>